<name>A0A081N6K2_9GAMM</name>
<dbReference type="STRING" id="1137799.GZ78_25950"/>
<dbReference type="EMBL" id="JOKH01000008">
    <property type="protein sequence ID" value="KEQ14075.1"/>
    <property type="molecule type" value="Genomic_DNA"/>
</dbReference>
<evidence type="ECO:0000313" key="1">
    <source>
        <dbReference type="EMBL" id="KEQ14075.1"/>
    </source>
</evidence>
<sequence>MNYIQSTSNGILPERRIEEFKNPQHHPIGYPAGQKPVERLVDLMSGVGGLGTLTDGSGQSTIRLKEGLTVPVQPGNQPLCIFSSWVMKKKFGTAMTVTREAAFILSTRALYRLEVSKDSQVNIRWQYDDGQSSTTNGDLTAPTVFDEGRLIAFGLNDGREQGRTVVLKTATEAINNRIV</sequence>
<dbReference type="RefSeq" id="WP_034841906.1">
    <property type="nucleotide sequence ID" value="NZ_JOKH01000008.1"/>
</dbReference>
<protein>
    <submittedName>
        <fullName evidence="1">Uncharacterized protein</fullName>
    </submittedName>
</protein>
<proteinExistence type="predicted"/>
<comment type="caution">
    <text evidence="1">The sequence shown here is derived from an EMBL/GenBank/DDBJ whole genome shotgun (WGS) entry which is preliminary data.</text>
</comment>
<reference evidence="1 2" key="1">
    <citation type="submission" date="2014-06" db="EMBL/GenBank/DDBJ databases">
        <title>Whole Genome Sequences of Three Symbiotic Endozoicomonas Bacteria.</title>
        <authorList>
            <person name="Neave M.J."/>
            <person name="Apprill A."/>
            <person name="Voolstra C.R."/>
        </authorList>
    </citation>
    <scope>NUCLEOTIDE SEQUENCE [LARGE SCALE GENOMIC DNA]</scope>
    <source>
        <strain evidence="1 2">DSM 25634</strain>
    </source>
</reference>
<dbReference type="Proteomes" id="UP000028073">
    <property type="component" value="Unassembled WGS sequence"/>
</dbReference>
<evidence type="ECO:0000313" key="2">
    <source>
        <dbReference type="Proteomes" id="UP000028073"/>
    </source>
</evidence>
<organism evidence="1 2">
    <name type="scientific">Endozoicomonas numazuensis</name>
    <dbReference type="NCBI Taxonomy" id="1137799"/>
    <lineage>
        <taxon>Bacteria</taxon>
        <taxon>Pseudomonadati</taxon>
        <taxon>Pseudomonadota</taxon>
        <taxon>Gammaproteobacteria</taxon>
        <taxon>Oceanospirillales</taxon>
        <taxon>Endozoicomonadaceae</taxon>
        <taxon>Endozoicomonas</taxon>
    </lineage>
</organism>
<accession>A0A081N6K2</accession>
<dbReference type="AlphaFoldDB" id="A0A081N6K2"/>
<keyword evidence="2" id="KW-1185">Reference proteome</keyword>
<gene>
    <name evidence="1" type="ORF">GZ78_25950</name>
</gene>